<dbReference type="AlphaFoldDB" id="A0A853BY38"/>
<evidence type="ECO:0000313" key="4">
    <source>
        <dbReference type="Proteomes" id="UP000530424"/>
    </source>
</evidence>
<feature type="chain" id="PRO_5039564991" evidence="2">
    <location>
        <begin position="23"/>
        <end position="130"/>
    </location>
</feature>
<dbReference type="RefSeq" id="WP_179666294.1">
    <property type="nucleotide sequence ID" value="NZ_JACCFP010000001.1"/>
</dbReference>
<protein>
    <submittedName>
        <fullName evidence="3">Uncharacterized protein</fullName>
    </submittedName>
</protein>
<dbReference type="EMBL" id="JACCFP010000001">
    <property type="protein sequence ID" value="NYI99675.1"/>
    <property type="molecule type" value="Genomic_DNA"/>
</dbReference>
<keyword evidence="2" id="KW-0732">Signal</keyword>
<comment type="caution">
    <text evidence="3">The sequence shown here is derived from an EMBL/GenBank/DDBJ whole genome shotgun (WGS) entry which is preliminary data.</text>
</comment>
<feature type="region of interest" description="Disordered" evidence="1">
    <location>
        <begin position="63"/>
        <end position="90"/>
    </location>
</feature>
<feature type="signal peptide" evidence="2">
    <location>
        <begin position="1"/>
        <end position="22"/>
    </location>
</feature>
<name>A0A853BY38_9ACTN</name>
<organism evidence="3 4">
    <name type="scientific">Nocardioides thalensis</name>
    <dbReference type="NCBI Taxonomy" id="1914755"/>
    <lineage>
        <taxon>Bacteria</taxon>
        <taxon>Bacillati</taxon>
        <taxon>Actinomycetota</taxon>
        <taxon>Actinomycetes</taxon>
        <taxon>Propionibacteriales</taxon>
        <taxon>Nocardioidaceae</taxon>
        <taxon>Nocardioides</taxon>
    </lineage>
</organism>
<proteinExistence type="predicted"/>
<dbReference type="Proteomes" id="UP000530424">
    <property type="component" value="Unassembled WGS sequence"/>
</dbReference>
<evidence type="ECO:0000256" key="1">
    <source>
        <dbReference type="SAM" id="MobiDB-lite"/>
    </source>
</evidence>
<gene>
    <name evidence="3" type="ORF">HNR19_000374</name>
</gene>
<accession>A0A853BY38</accession>
<keyword evidence="4" id="KW-1185">Reference proteome</keyword>
<evidence type="ECO:0000313" key="3">
    <source>
        <dbReference type="EMBL" id="NYI99675.1"/>
    </source>
</evidence>
<evidence type="ECO:0000256" key="2">
    <source>
        <dbReference type="SAM" id="SignalP"/>
    </source>
</evidence>
<reference evidence="3 4" key="1">
    <citation type="submission" date="2020-07" db="EMBL/GenBank/DDBJ databases">
        <title>Sequencing the genomes of 1000 actinobacteria strains.</title>
        <authorList>
            <person name="Klenk H.-P."/>
        </authorList>
    </citation>
    <scope>NUCLEOTIDE SEQUENCE [LARGE SCALE GENOMIC DNA]</scope>
    <source>
        <strain evidence="3 4">DSM 103833</strain>
    </source>
</reference>
<sequence>MRTTTLRAILPLALLAALPISAATAAAPAGSTVTITAEGTDLSGTVSSSASCKDDRKVVVFKQRGTKGGGDDRRIATDDTEVSGGVGRWSTGNTGMTGRFYAKVTKTADCSADVSPTIRVTTSRLRDVRS</sequence>